<feature type="transmembrane region" description="Helical" evidence="6">
    <location>
        <begin position="58"/>
        <end position="83"/>
    </location>
</feature>
<feature type="transmembrane region" description="Helical" evidence="6">
    <location>
        <begin position="449"/>
        <end position="467"/>
    </location>
</feature>
<reference evidence="8" key="1">
    <citation type="submission" date="2019-12" db="EMBL/GenBank/DDBJ databases">
        <title>Complete and draft genome sequences of new strains and members of some known species of the genus Rathayibacter isolated from plants.</title>
        <authorList>
            <person name="Tarlachkov S.V."/>
            <person name="Starodumova I.P."/>
            <person name="Dorofeeva L.V."/>
            <person name="Prisyazhnaya N.V."/>
            <person name="Leyn S."/>
            <person name="Zlamal J."/>
            <person name="Elan M."/>
            <person name="Osterman A.L."/>
            <person name="Nadler S."/>
            <person name="Subbotin S.A."/>
            <person name="Evtushenko L.I."/>
        </authorList>
    </citation>
    <scope>NUCLEOTIDE SEQUENCE [LARGE SCALE GENOMIC DNA]</scope>
    <source>
        <strain evidence="8">VKM Ac-2802</strain>
    </source>
</reference>
<feature type="transmembrane region" description="Helical" evidence="6">
    <location>
        <begin position="229"/>
        <end position="252"/>
    </location>
</feature>
<feature type="transmembrane region" description="Helical" evidence="6">
    <location>
        <begin position="338"/>
        <end position="359"/>
    </location>
</feature>
<evidence type="ECO:0000256" key="6">
    <source>
        <dbReference type="SAM" id="Phobius"/>
    </source>
</evidence>
<dbReference type="EMBL" id="CP047180">
    <property type="protein sequence ID" value="QHC64467.1"/>
    <property type="molecule type" value="Genomic_DNA"/>
</dbReference>
<keyword evidence="4 6" id="KW-1133">Transmembrane helix</keyword>
<name>A0ABX6H485_9MICO</name>
<feature type="transmembrane region" description="Helical" evidence="6">
    <location>
        <begin position="425"/>
        <end position="443"/>
    </location>
</feature>
<gene>
    <name evidence="7" type="ORF">GSU69_18460</name>
</gene>
<feature type="transmembrane region" description="Helical" evidence="6">
    <location>
        <begin position="163"/>
        <end position="184"/>
    </location>
</feature>
<evidence type="ECO:0000256" key="3">
    <source>
        <dbReference type="ARBA" id="ARBA00022692"/>
    </source>
</evidence>
<accession>A0ABX6H485</accession>
<dbReference type="PANTHER" id="PTHR30250:SF11">
    <property type="entry name" value="O-ANTIGEN TRANSPORTER-RELATED"/>
    <property type="match status" value="1"/>
</dbReference>
<organism evidence="7 8">
    <name type="scientific">Rathayibacter festucae</name>
    <dbReference type="NCBI Taxonomy" id="110937"/>
    <lineage>
        <taxon>Bacteria</taxon>
        <taxon>Bacillati</taxon>
        <taxon>Actinomycetota</taxon>
        <taxon>Actinomycetes</taxon>
        <taxon>Micrococcales</taxon>
        <taxon>Microbacteriaceae</taxon>
        <taxon>Rathayibacter</taxon>
    </lineage>
</organism>
<dbReference type="Proteomes" id="UP000464597">
    <property type="component" value="Chromosome"/>
</dbReference>
<feature type="transmembrane region" description="Helical" evidence="6">
    <location>
        <begin position="29"/>
        <end position="52"/>
    </location>
</feature>
<sequence>MNGAHDRELRADEPTTVDADADRVRRQSAVVSATTLVVSIANYAFSLVLIHLLTAPDYVAYASAQSLLLVLGSGGMAAIPWAVARHVAVARTTRAVSEALGFGLVASVLQGVVFAGLAFALVTPTSGVELGAATAAAAFALSVIAAPLGLLQGQSRFLSISALRLVEMVVRIGLSLLLLLLVAADPLSPVVGFIAGNAVLFVAALIACRVAFPLRRAALTTYSGLLRHSVLLGVAQLALAALGTADTVVIAMTGMSAIDARDYQVAALLGRVPLYLGTALAMTYFPIIAGAVSAEEARSHLRRVVRLIVVVAAPVSILIATTPAWALEIISPERSVEVGRLLPLTAITGFSVAVATVLACARQARRRYGRLFALLVPLVAVQPFALFAVGDGAGAVGFAATAAVFGVLAVAVLAVDLRSWQPWSLVRRVDVGAVLLVLVFATFGREIGWLWWVAATGGVVLCGWVLLGRSASTGRIAG</sequence>
<evidence type="ECO:0000256" key="1">
    <source>
        <dbReference type="ARBA" id="ARBA00004651"/>
    </source>
</evidence>
<keyword evidence="2" id="KW-1003">Cell membrane</keyword>
<feature type="transmembrane region" description="Helical" evidence="6">
    <location>
        <begin position="190"/>
        <end position="208"/>
    </location>
</feature>
<evidence type="ECO:0008006" key="9">
    <source>
        <dbReference type="Google" id="ProtNLM"/>
    </source>
</evidence>
<proteinExistence type="predicted"/>
<keyword evidence="8" id="KW-1185">Reference proteome</keyword>
<feature type="transmembrane region" description="Helical" evidence="6">
    <location>
        <begin position="304"/>
        <end position="326"/>
    </location>
</feature>
<keyword evidence="3 6" id="KW-0812">Transmembrane</keyword>
<dbReference type="RefSeq" id="WP_159423826.1">
    <property type="nucleotide sequence ID" value="NZ_CP047180.1"/>
</dbReference>
<feature type="transmembrane region" description="Helical" evidence="6">
    <location>
        <begin position="95"/>
        <end position="120"/>
    </location>
</feature>
<evidence type="ECO:0000256" key="4">
    <source>
        <dbReference type="ARBA" id="ARBA00022989"/>
    </source>
</evidence>
<evidence type="ECO:0000313" key="7">
    <source>
        <dbReference type="EMBL" id="QHC64467.1"/>
    </source>
</evidence>
<evidence type="ECO:0000256" key="2">
    <source>
        <dbReference type="ARBA" id="ARBA00022475"/>
    </source>
</evidence>
<feature type="transmembrane region" description="Helical" evidence="6">
    <location>
        <begin position="132"/>
        <end position="151"/>
    </location>
</feature>
<evidence type="ECO:0000256" key="5">
    <source>
        <dbReference type="ARBA" id="ARBA00023136"/>
    </source>
</evidence>
<dbReference type="InterPro" id="IPR050833">
    <property type="entry name" value="Poly_Biosynth_Transport"/>
</dbReference>
<protein>
    <recommendedName>
        <fullName evidence="9">Polysaccharide biosynthesis protein</fullName>
    </recommendedName>
</protein>
<feature type="transmembrane region" description="Helical" evidence="6">
    <location>
        <begin position="395"/>
        <end position="413"/>
    </location>
</feature>
<dbReference type="PANTHER" id="PTHR30250">
    <property type="entry name" value="PST FAMILY PREDICTED COLANIC ACID TRANSPORTER"/>
    <property type="match status" value="1"/>
</dbReference>
<comment type="subcellular location">
    <subcellularLocation>
        <location evidence="1">Cell membrane</location>
        <topology evidence="1">Multi-pass membrane protein</topology>
    </subcellularLocation>
</comment>
<evidence type="ECO:0000313" key="8">
    <source>
        <dbReference type="Proteomes" id="UP000464597"/>
    </source>
</evidence>
<keyword evidence="5 6" id="KW-0472">Membrane</keyword>
<feature type="transmembrane region" description="Helical" evidence="6">
    <location>
        <begin position="272"/>
        <end position="292"/>
    </location>
</feature>
<feature type="transmembrane region" description="Helical" evidence="6">
    <location>
        <begin position="371"/>
        <end position="389"/>
    </location>
</feature>